<gene>
    <name evidence="7" type="ordered locus">HCH_03279</name>
</gene>
<dbReference type="eggNOG" id="COG5613">
    <property type="taxonomic scope" value="Bacteria"/>
</dbReference>
<accession>Q2SH38</accession>
<dbReference type="EMBL" id="CP000155">
    <property type="protein sequence ID" value="ABC30036.1"/>
    <property type="molecule type" value="Genomic_DNA"/>
</dbReference>
<evidence type="ECO:0000256" key="2">
    <source>
        <dbReference type="ARBA" id="ARBA00022870"/>
    </source>
</evidence>
<keyword evidence="5" id="KW-1133">Transmembrane helix</keyword>
<dbReference type="KEGG" id="hch:HCH_03279"/>
<evidence type="ECO:0000313" key="8">
    <source>
        <dbReference type="Proteomes" id="UP000000238"/>
    </source>
</evidence>
<sequence length="375" mass="38144">MTTIGALPTDILNGDLAELFLASQATNNATRTSRAADSFTQLPAVETDNRSGATSQVSLTPPKATVDLLLALQSLQVKLDEEGVKSGKEDAKFLAQENKERHKEVMEALQKSINEMEKAKKSGMFAKVFGWIAAAATLIAGAAMIATGAGAIAGGVMMALAVDQMVGMATGKSAVSELTNAIAKGLANVMGEPANAIVASVIVAAVLIIGTAGAGMYASATTSAGKAASVASNSSKTASSAASAGKTAGAATQAGATASSSSQAATNSLSKLAQSLSEWPLLHQARNMSLFVSSGAQVGGGAAGVDASVHTKEANDAKAEEALVRKVIMQNQAGIEQAIEHIKSLTSNSESTLSQMVNYINQEQQTNQTLIRDMA</sequence>
<keyword evidence="3" id="KW-0843">Virulence</keyword>
<dbReference type="STRING" id="349521.HCH_03279"/>
<feature type="domain" description="Translocator protein BipB-like C-terminal" evidence="6">
    <location>
        <begin position="68"/>
        <end position="372"/>
    </location>
</feature>
<dbReference type="InterPro" id="IPR006972">
    <property type="entry name" value="BipB-like_C"/>
</dbReference>
<comment type="similarity">
    <text evidence="4">Belongs to the SctE/SipB/YopB family.</text>
</comment>
<keyword evidence="8" id="KW-1185">Reference proteome</keyword>
<evidence type="ECO:0000256" key="4">
    <source>
        <dbReference type="ARBA" id="ARBA00035640"/>
    </source>
</evidence>
<evidence type="ECO:0000256" key="5">
    <source>
        <dbReference type="SAM" id="Phobius"/>
    </source>
</evidence>
<dbReference type="HOGENOM" id="CLU_737251_0_0_6"/>
<dbReference type="RefSeq" id="WP_011397105.1">
    <property type="nucleotide sequence ID" value="NC_007645.1"/>
</dbReference>
<dbReference type="Proteomes" id="UP000000238">
    <property type="component" value="Chromosome"/>
</dbReference>
<evidence type="ECO:0000256" key="1">
    <source>
        <dbReference type="ARBA" id="ARBA00004301"/>
    </source>
</evidence>
<reference evidence="7 8" key="1">
    <citation type="journal article" date="2005" name="Nucleic Acids Res.">
        <title>Genomic blueprint of Hahella chejuensis, a marine microbe producing an algicidal agent.</title>
        <authorList>
            <person name="Jeong H."/>
            <person name="Yim J.H."/>
            <person name="Lee C."/>
            <person name="Choi S.-H."/>
            <person name="Park Y.K."/>
            <person name="Yoon S.H."/>
            <person name="Hur C.-G."/>
            <person name="Kang H.-Y."/>
            <person name="Kim D."/>
            <person name="Lee H.H."/>
            <person name="Park K.H."/>
            <person name="Park S.-H."/>
            <person name="Park H.-S."/>
            <person name="Lee H.K."/>
            <person name="Oh T.K."/>
            <person name="Kim J.F."/>
        </authorList>
    </citation>
    <scope>NUCLEOTIDE SEQUENCE [LARGE SCALE GENOMIC DNA]</scope>
    <source>
        <strain evidence="7 8">KCTC 2396</strain>
    </source>
</reference>
<organism evidence="7 8">
    <name type="scientific">Hahella chejuensis (strain KCTC 2396)</name>
    <dbReference type="NCBI Taxonomy" id="349521"/>
    <lineage>
        <taxon>Bacteria</taxon>
        <taxon>Pseudomonadati</taxon>
        <taxon>Pseudomonadota</taxon>
        <taxon>Gammaproteobacteria</taxon>
        <taxon>Oceanospirillales</taxon>
        <taxon>Hahellaceae</taxon>
        <taxon>Hahella</taxon>
    </lineage>
</organism>
<evidence type="ECO:0000313" key="7">
    <source>
        <dbReference type="EMBL" id="ABC30036.1"/>
    </source>
</evidence>
<dbReference type="AlphaFoldDB" id="Q2SH38"/>
<dbReference type="OrthoDB" id="6197947at2"/>
<protein>
    <recommendedName>
        <fullName evidence="6">Translocator protein BipB-like C-terminal domain-containing protein</fullName>
    </recommendedName>
</protein>
<evidence type="ECO:0000256" key="3">
    <source>
        <dbReference type="ARBA" id="ARBA00023026"/>
    </source>
</evidence>
<proteinExistence type="inferred from homology"/>
<name>Q2SH38_HAHCH</name>
<feature type="transmembrane region" description="Helical" evidence="5">
    <location>
        <begin position="128"/>
        <end position="161"/>
    </location>
</feature>
<keyword evidence="5" id="KW-0812">Transmembrane</keyword>
<keyword evidence="2" id="KW-1043">Host membrane</keyword>
<evidence type="ECO:0000259" key="6">
    <source>
        <dbReference type="Pfam" id="PF04888"/>
    </source>
</evidence>
<dbReference type="Pfam" id="PF04888">
    <property type="entry name" value="SseC"/>
    <property type="match status" value="1"/>
</dbReference>
<comment type="subcellular location">
    <subcellularLocation>
        <location evidence="1">Host membrane</location>
        <topology evidence="1">Multi-pass membrane protein</topology>
    </subcellularLocation>
</comment>
<dbReference type="GO" id="GO:0033644">
    <property type="term" value="C:host cell membrane"/>
    <property type="evidence" value="ECO:0007669"/>
    <property type="project" value="UniProtKB-SubCell"/>
</dbReference>
<feature type="transmembrane region" description="Helical" evidence="5">
    <location>
        <begin position="196"/>
        <end position="218"/>
    </location>
</feature>
<keyword evidence="5" id="KW-0472">Membrane</keyword>